<evidence type="ECO:0000313" key="3">
    <source>
        <dbReference type="Proteomes" id="UP001189303"/>
    </source>
</evidence>
<dbReference type="Proteomes" id="UP001189303">
    <property type="component" value="Unassembled WGS sequence"/>
</dbReference>
<organism evidence="2 3">
    <name type="scientific">Ralstonia pickettii</name>
    <name type="common">Burkholderia pickettii</name>
    <dbReference type="NCBI Taxonomy" id="329"/>
    <lineage>
        <taxon>Bacteria</taxon>
        <taxon>Pseudomonadati</taxon>
        <taxon>Pseudomonadota</taxon>
        <taxon>Betaproteobacteria</taxon>
        <taxon>Burkholderiales</taxon>
        <taxon>Burkholderiaceae</taxon>
        <taxon>Ralstonia</taxon>
    </lineage>
</organism>
<feature type="region of interest" description="Disordered" evidence="1">
    <location>
        <begin position="97"/>
        <end position="162"/>
    </location>
</feature>
<reference evidence="2 3" key="1">
    <citation type="submission" date="2023-07" db="EMBL/GenBank/DDBJ databases">
        <authorList>
            <person name="Peeters C."/>
        </authorList>
    </citation>
    <scope>NUCLEOTIDE SEQUENCE [LARGE SCALE GENOMIC DNA]</scope>
    <source>
        <strain evidence="2 3">R-38712</strain>
    </source>
</reference>
<comment type="caution">
    <text evidence="2">The sequence shown here is derived from an EMBL/GenBank/DDBJ whole genome shotgun (WGS) entry which is preliminary data.</text>
</comment>
<feature type="compositionally biased region" description="Basic residues" evidence="1">
    <location>
        <begin position="144"/>
        <end position="153"/>
    </location>
</feature>
<protein>
    <recommendedName>
        <fullName evidence="4">Helix-turn-helix domain-containing protein</fullName>
    </recommendedName>
</protein>
<keyword evidence="3" id="KW-1185">Reference proteome</keyword>
<dbReference type="InterPro" id="IPR036388">
    <property type="entry name" value="WH-like_DNA-bd_sf"/>
</dbReference>
<dbReference type="SUPFAM" id="SSF46785">
    <property type="entry name" value="Winged helix' DNA-binding domain"/>
    <property type="match status" value="1"/>
</dbReference>
<dbReference type="InterPro" id="IPR036390">
    <property type="entry name" value="WH_DNA-bd_sf"/>
</dbReference>
<proteinExistence type="predicted"/>
<evidence type="ECO:0000256" key="1">
    <source>
        <dbReference type="SAM" id="MobiDB-lite"/>
    </source>
</evidence>
<name>A0ABN9IAV3_RALPI</name>
<dbReference type="Pfam" id="PF13730">
    <property type="entry name" value="HTH_36"/>
    <property type="match status" value="1"/>
</dbReference>
<evidence type="ECO:0000313" key="2">
    <source>
        <dbReference type="EMBL" id="CAJ0732852.1"/>
    </source>
</evidence>
<dbReference type="EMBL" id="CATWFT010000030">
    <property type="protein sequence ID" value="CAJ0732852.1"/>
    <property type="molecule type" value="Genomic_DNA"/>
</dbReference>
<gene>
    <name evidence="2" type="ORF">R38712_05111</name>
</gene>
<evidence type="ECO:0008006" key="4">
    <source>
        <dbReference type="Google" id="ProtNLM"/>
    </source>
</evidence>
<accession>A0ABN9IAV3</accession>
<dbReference type="Gene3D" id="1.10.10.10">
    <property type="entry name" value="Winged helix-like DNA-binding domain superfamily/Winged helix DNA-binding domain"/>
    <property type="match status" value="1"/>
</dbReference>
<sequence length="237" mass="25263">MAIKVMSLVWEGYPGGGSDLLAMLALADWSDDNGRCYPSMSSIATKTRLSRSQAQRVVHGLIDSGFVQVIGNEAGGAPGATRQYRIVLTKLTGCTGATPTGRTDATGSVHATGSADAQDGSHGCAETGRMDATQTVIEPSITVKRTHTSKNRPKSADGKIPLPEGFAISEGVRKWAKANGHQNLEGHFAYFVDTVQANGNRYIDWDAAFKKAVAKDWAGLNRRSSGRYADATARFEN</sequence>
<feature type="compositionally biased region" description="Polar residues" evidence="1">
    <location>
        <begin position="97"/>
        <end position="111"/>
    </location>
</feature>